<dbReference type="InterPro" id="IPR036390">
    <property type="entry name" value="WH_DNA-bd_sf"/>
</dbReference>
<keyword evidence="6" id="KW-1185">Reference proteome</keyword>
<dbReference type="Gene3D" id="1.20.120.530">
    <property type="entry name" value="GntR ligand-binding domain-like"/>
    <property type="match status" value="1"/>
</dbReference>
<dbReference type="PROSITE" id="PS50949">
    <property type="entry name" value="HTH_GNTR"/>
    <property type="match status" value="1"/>
</dbReference>
<dbReference type="EMBL" id="JAALAA010000001">
    <property type="protein sequence ID" value="NGN91163.1"/>
    <property type="molecule type" value="Genomic_DNA"/>
</dbReference>
<comment type="caution">
    <text evidence="5">The sequence shown here is derived from an EMBL/GenBank/DDBJ whole genome shotgun (WGS) entry which is preliminary data.</text>
</comment>
<dbReference type="GO" id="GO:0003700">
    <property type="term" value="F:DNA-binding transcription factor activity"/>
    <property type="evidence" value="ECO:0007669"/>
    <property type="project" value="InterPro"/>
</dbReference>
<dbReference type="PANTHER" id="PTHR43537:SF5">
    <property type="entry name" value="UXU OPERON TRANSCRIPTIONAL REGULATOR"/>
    <property type="match status" value="1"/>
</dbReference>
<dbReference type="SMART" id="SM00895">
    <property type="entry name" value="FCD"/>
    <property type="match status" value="1"/>
</dbReference>
<dbReference type="InterPro" id="IPR000524">
    <property type="entry name" value="Tscrpt_reg_HTH_GntR"/>
</dbReference>
<dbReference type="AlphaFoldDB" id="A0A6M1QNF5"/>
<evidence type="ECO:0000259" key="4">
    <source>
        <dbReference type="PROSITE" id="PS50949"/>
    </source>
</evidence>
<dbReference type="SMART" id="SM00345">
    <property type="entry name" value="HTH_GNTR"/>
    <property type="match status" value="1"/>
</dbReference>
<dbReference type="Proteomes" id="UP000483261">
    <property type="component" value="Unassembled WGS sequence"/>
</dbReference>
<organism evidence="5 6">
    <name type="scientific">Nocardioides turkmenicus</name>
    <dbReference type="NCBI Taxonomy" id="2711220"/>
    <lineage>
        <taxon>Bacteria</taxon>
        <taxon>Bacillati</taxon>
        <taxon>Actinomycetota</taxon>
        <taxon>Actinomycetes</taxon>
        <taxon>Propionibacteriales</taxon>
        <taxon>Nocardioidaceae</taxon>
        <taxon>Nocardioides</taxon>
    </lineage>
</organism>
<keyword evidence="2" id="KW-0238">DNA-binding</keyword>
<dbReference type="PANTHER" id="PTHR43537">
    <property type="entry name" value="TRANSCRIPTIONAL REGULATOR, GNTR FAMILY"/>
    <property type="match status" value="1"/>
</dbReference>
<proteinExistence type="predicted"/>
<evidence type="ECO:0000256" key="2">
    <source>
        <dbReference type="ARBA" id="ARBA00023125"/>
    </source>
</evidence>
<protein>
    <submittedName>
        <fullName evidence="5">FadR family transcriptional regulator</fullName>
    </submittedName>
</protein>
<dbReference type="SUPFAM" id="SSF46785">
    <property type="entry name" value="Winged helix' DNA-binding domain"/>
    <property type="match status" value="1"/>
</dbReference>
<dbReference type="RefSeq" id="WP_165108550.1">
    <property type="nucleotide sequence ID" value="NZ_JAALAA010000001.1"/>
</dbReference>
<dbReference type="InterPro" id="IPR011711">
    <property type="entry name" value="GntR_C"/>
</dbReference>
<evidence type="ECO:0000313" key="5">
    <source>
        <dbReference type="EMBL" id="NGN91163.1"/>
    </source>
</evidence>
<sequence length="233" mass="25420">MTSNTPSLSERIADGIVAMIEASGLEPGDALASSRELAKRFEVTTPTIREALRRLEATDVIRFRHGSGTYVSGGVNRRLLVNPHVSESRSESVLELLDARIVLEPPVAAAAAAQRTDDDLAALTLSADNSLKPQYADERPELHFHVALAGASGNLLLRETVEALLQVRARDQIEIRHRYTDRDRDHADHLRIVEAVRDGDPDAAAALTREHLLAIREAIASTLGTENTGNTER</sequence>
<name>A0A6M1QNF5_9ACTN</name>
<dbReference type="InterPro" id="IPR036388">
    <property type="entry name" value="WH-like_DNA-bd_sf"/>
</dbReference>
<keyword evidence="1" id="KW-0805">Transcription regulation</keyword>
<dbReference type="Pfam" id="PF07729">
    <property type="entry name" value="FCD"/>
    <property type="match status" value="1"/>
</dbReference>
<dbReference type="Pfam" id="PF00392">
    <property type="entry name" value="GntR"/>
    <property type="match status" value="1"/>
</dbReference>
<evidence type="ECO:0000313" key="6">
    <source>
        <dbReference type="Proteomes" id="UP000483261"/>
    </source>
</evidence>
<dbReference type="GO" id="GO:0003677">
    <property type="term" value="F:DNA binding"/>
    <property type="evidence" value="ECO:0007669"/>
    <property type="project" value="UniProtKB-KW"/>
</dbReference>
<evidence type="ECO:0000256" key="3">
    <source>
        <dbReference type="ARBA" id="ARBA00023163"/>
    </source>
</evidence>
<keyword evidence="3" id="KW-0804">Transcription</keyword>
<evidence type="ECO:0000256" key="1">
    <source>
        <dbReference type="ARBA" id="ARBA00023015"/>
    </source>
</evidence>
<feature type="domain" description="HTH gntR-type" evidence="4">
    <location>
        <begin position="6"/>
        <end position="74"/>
    </location>
</feature>
<dbReference type="SUPFAM" id="SSF48008">
    <property type="entry name" value="GntR ligand-binding domain-like"/>
    <property type="match status" value="1"/>
</dbReference>
<reference evidence="5 6" key="1">
    <citation type="submission" date="2020-02" db="EMBL/GenBank/DDBJ databases">
        <title>Whole-genome analyses of novel actinobacteria.</title>
        <authorList>
            <person name="Sahin N."/>
        </authorList>
    </citation>
    <scope>NUCLEOTIDE SEQUENCE [LARGE SCALE GENOMIC DNA]</scope>
    <source>
        <strain evidence="5 6">KC13</strain>
    </source>
</reference>
<gene>
    <name evidence="5" type="ORF">G5C66_00210</name>
</gene>
<accession>A0A6M1QNF5</accession>
<dbReference type="CDD" id="cd07377">
    <property type="entry name" value="WHTH_GntR"/>
    <property type="match status" value="1"/>
</dbReference>
<dbReference type="InterPro" id="IPR008920">
    <property type="entry name" value="TF_FadR/GntR_C"/>
</dbReference>
<dbReference type="Gene3D" id="1.10.10.10">
    <property type="entry name" value="Winged helix-like DNA-binding domain superfamily/Winged helix DNA-binding domain"/>
    <property type="match status" value="1"/>
</dbReference>